<dbReference type="InterPro" id="IPR001650">
    <property type="entry name" value="Helicase_C-like"/>
</dbReference>
<dbReference type="Gene3D" id="3.40.50.300">
    <property type="entry name" value="P-loop containing nucleotide triphosphate hydrolases"/>
    <property type="match status" value="2"/>
</dbReference>
<feature type="region of interest" description="Disordered" evidence="2">
    <location>
        <begin position="479"/>
        <end position="509"/>
    </location>
</feature>
<reference evidence="5" key="1">
    <citation type="submission" date="2013-07" db="EMBL/GenBank/DDBJ databases">
        <title>The Genome Sequence of Cryptococcus pinus CBS10737.</title>
        <authorList>
            <consortium name="The Broad Institute Genome Sequencing Platform"/>
            <person name="Cuomo C."/>
            <person name="Litvintseva A."/>
            <person name="Chen Y."/>
            <person name="Heitman J."/>
            <person name="Sun S."/>
            <person name="Springer D."/>
            <person name="Dromer F."/>
            <person name="Young S.K."/>
            <person name="Zeng Q."/>
            <person name="Gargeya S."/>
            <person name="Fitzgerald M."/>
            <person name="Abouelleil A."/>
            <person name="Alvarado L."/>
            <person name="Berlin A.M."/>
            <person name="Chapman S.B."/>
            <person name="Dewar J."/>
            <person name="Goldberg J."/>
            <person name="Griggs A."/>
            <person name="Gujja S."/>
            <person name="Hansen M."/>
            <person name="Howarth C."/>
            <person name="Imamovic A."/>
            <person name="Larimer J."/>
            <person name="McCowan C."/>
            <person name="Murphy C."/>
            <person name="Pearson M."/>
            <person name="Priest M."/>
            <person name="Roberts A."/>
            <person name="Saif S."/>
            <person name="Shea T."/>
            <person name="Sykes S."/>
            <person name="Wortman J."/>
            <person name="Nusbaum C."/>
            <person name="Birren B."/>
        </authorList>
    </citation>
    <scope>NUCLEOTIDE SEQUENCE [LARGE SCALE GENOMIC DNA]</scope>
    <source>
        <strain evidence="5">CBS 10737</strain>
    </source>
</reference>
<dbReference type="GO" id="GO:0005524">
    <property type="term" value="F:ATP binding"/>
    <property type="evidence" value="ECO:0007669"/>
    <property type="project" value="InterPro"/>
</dbReference>
<feature type="compositionally biased region" description="Low complexity" evidence="2">
    <location>
        <begin position="39"/>
        <end position="50"/>
    </location>
</feature>
<evidence type="ECO:0000259" key="3">
    <source>
        <dbReference type="PROSITE" id="PS51192"/>
    </source>
</evidence>
<evidence type="ECO:0000313" key="7">
    <source>
        <dbReference type="Proteomes" id="UP000094020"/>
    </source>
</evidence>
<dbReference type="CDD" id="cd18032">
    <property type="entry name" value="DEXHc_RE_I_III_res"/>
    <property type="match status" value="1"/>
</dbReference>
<name>A0A1B9I6D4_9TREE</name>
<dbReference type="KEGG" id="kpin:30171512"/>
<dbReference type="GO" id="GO:0016787">
    <property type="term" value="F:hydrolase activity"/>
    <property type="evidence" value="ECO:0007669"/>
    <property type="project" value="InterPro"/>
</dbReference>
<dbReference type="GO" id="GO:0000403">
    <property type="term" value="F:Y-form DNA binding"/>
    <property type="evidence" value="ECO:0007669"/>
    <property type="project" value="TreeGrafter"/>
</dbReference>
<dbReference type="EMBL" id="KI894009">
    <property type="protein sequence ID" value="OCF51077.1"/>
    <property type="molecule type" value="Genomic_DNA"/>
</dbReference>
<dbReference type="RefSeq" id="XP_019012296.1">
    <property type="nucleotide sequence ID" value="XM_019154893.1"/>
</dbReference>
<keyword evidence="1" id="KW-0067">ATP-binding</keyword>
<dbReference type="CDD" id="cd18799">
    <property type="entry name" value="SF2_C_EcoAI-like"/>
    <property type="match status" value="1"/>
</dbReference>
<evidence type="ECO:0000256" key="1">
    <source>
        <dbReference type="ARBA" id="ARBA00022806"/>
    </source>
</evidence>
<dbReference type="GO" id="GO:0036121">
    <property type="term" value="F:double-stranded DNA helicase activity"/>
    <property type="evidence" value="ECO:0007669"/>
    <property type="project" value="TreeGrafter"/>
</dbReference>
<dbReference type="InterPro" id="IPR014001">
    <property type="entry name" value="Helicase_ATP-bd"/>
</dbReference>
<dbReference type="SMART" id="SM00490">
    <property type="entry name" value="HELICc"/>
    <property type="match status" value="1"/>
</dbReference>
<feature type="domain" description="Helicase C-terminal" evidence="4">
    <location>
        <begin position="342"/>
        <end position="488"/>
    </location>
</feature>
<organism evidence="5">
    <name type="scientific">Kwoniella pini CBS 10737</name>
    <dbReference type="NCBI Taxonomy" id="1296096"/>
    <lineage>
        <taxon>Eukaryota</taxon>
        <taxon>Fungi</taxon>
        <taxon>Dikarya</taxon>
        <taxon>Basidiomycota</taxon>
        <taxon>Agaricomycotina</taxon>
        <taxon>Tremellomycetes</taxon>
        <taxon>Tremellales</taxon>
        <taxon>Cryptococcaceae</taxon>
        <taxon>Kwoniella</taxon>
    </lineage>
</organism>
<gene>
    <name evidence="5" type="ORF">I206_03143</name>
    <name evidence="6" type="ORF">I206_102788</name>
</gene>
<dbReference type="GO" id="GO:0070125">
    <property type="term" value="P:mitochondrial translational elongation"/>
    <property type="evidence" value="ECO:0007669"/>
    <property type="project" value="TreeGrafter"/>
</dbReference>
<dbReference type="GO" id="GO:0032042">
    <property type="term" value="P:mitochondrial DNA metabolic process"/>
    <property type="evidence" value="ECO:0007669"/>
    <property type="project" value="TreeGrafter"/>
</dbReference>
<dbReference type="PROSITE" id="PS51192">
    <property type="entry name" value="HELICASE_ATP_BIND_1"/>
    <property type="match status" value="1"/>
</dbReference>
<reference evidence="6" key="4">
    <citation type="submission" date="2024-02" db="EMBL/GenBank/DDBJ databases">
        <title>Comparative genomics of Cryptococcus and Kwoniella reveals pathogenesis evolution and contrasting modes of karyotype evolution via chromosome fusion or intercentromeric recombination.</title>
        <authorList>
            <person name="Coelho M.A."/>
            <person name="David-Palma M."/>
            <person name="Shea T."/>
            <person name="Bowers K."/>
            <person name="McGinley-Smith S."/>
            <person name="Mohammad A.W."/>
            <person name="Gnirke A."/>
            <person name="Yurkov A.M."/>
            <person name="Nowrousian M."/>
            <person name="Sun S."/>
            <person name="Cuomo C.A."/>
            <person name="Heitman J."/>
        </authorList>
    </citation>
    <scope>NUCLEOTIDE SEQUENCE</scope>
    <source>
        <strain evidence="6">CBS 10737</strain>
    </source>
</reference>
<evidence type="ECO:0000256" key="2">
    <source>
        <dbReference type="SAM" id="MobiDB-lite"/>
    </source>
</evidence>
<reference evidence="6" key="2">
    <citation type="submission" date="2013-07" db="EMBL/GenBank/DDBJ databases">
        <authorList>
            <consortium name="The Broad Institute Genome Sequencing Platform"/>
            <person name="Cuomo C."/>
            <person name="Litvintseva A."/>
            <person name="Chen Y."/>
            <person name="Heitman J."/>
            <person name="Sun S."/>
            <person name="Springer D."/>
            <person name="Dromer F."/>
            <person name="Young S.K."/>
            <person name="Zeng Q."/>
            <person name="Gargeya S."/>
            <person name="Fitzgerald M."/>
            <person name="Abouelleil A."/>
            <person name="Alvarado L."/>
            <person name="Berlin A.M."/>
            <person name="Chapman S.B."/>
            <person name="Dewar J."/>
            <person name="Goldberg J."/>
            <person name="Griggs A."/>
            <person name="Gujja S."/>
            <person name="Hansen M."/>
            <person name="Howarth C."/>
            <person name="Imamovic A."/>
            <person name="Larimer J."/>
            <person name="McCowan C."/>
            <person name="Murphy C."/>
            <person name="Pearson M."/>
            <person name="Priest M."/>
            <person name="Roberts A."/>
            <person name="Saif S."/>
            <person name="Shea T."/>
            <person name="Sykes S."/>
            <person name="Wortman J."/>
            <person name="Nusbaum C."/>
            <person name="Birren B."/>
        </authorList>
    </citation>
    <scope>NUCLEOTIDE SEQUENCE</scope>
    <source>
        <strain evidence="6">CBS 10737</strain>
    </source>
</reference>
<dbReference type="PROSITE" id="PS51194">
    <property type="entry name" value="HELICASE_CTER"/>
    <property type="match status" value="1"/>
</dbReference>
<dbReference type="OrthoDB" id="270584at2759"/>
<dbReference type="GO" id="GO:0005759">
    <property type="term" value="C:mitochondrial matrix"/>
    <property type="evidence" value="ECO:0007669"/>
    <property type="project" value="TreeGrafter"/>
</dbReference>
<proteinExistence type="predicted"/>
<evidence type="ECO:0000313" key="5">
    <source>
        <dbReference type="EMBL" id="OCF51077.1"/>
    </source>
</evidence>
<dbReference type="PANTHER" id="PTHR47396">
    <property type="entry name" value="TYPE I RESTRICTION ENZYME ECOKI R PROTEIN"/>
    <property type="match status" value="1"/>
</dbReference>
<dbReference type="AlphaFoldDB" id="A0A1B9I6D4"/>
<feature type="compositionally biased region" description="Basic and acidic residues" evidence="2">
    <location>
        <begin position="481"/>
        <end position="503"/>
    </location>
</feature>
<keyword evidence="1" id="KW-0347">Helicase</keyword>
<evidence type="ECO:0000259" key="4">
    <source>
        <dbReference type="PROSITE" id="PS51194"/>
    </source>
</evidence>
<reference evidence="5" key="3">
    <citation type="submission" date="2016-07" db="EMBL/GenBank/DDBJ databases">
        <title>Evolution of pathogenesis and genome organization in the Tremellales.</title>
        <authorList>
            <person name="Cuomo C."/>
            <person name="Litvintseva A."/>
            <person name="Heitman J."/>
            <person name="Chen Y."/>
            <person name="Sun S."/>
            <person name="Springer D."/>
            <person name="Dromer F."/>
            <person name="Young S."/>
            <person name="Zeng Q."/>
            <person name="Chapman S."/>
            <person name="Gujja S."/>
            <person name="Saif S."/>
            <person name="Birren B."/>
        </authorList>
    </citation>
    <scope>NUCLEOTIDE SEQUENCE</scope>
    <source>
        <strain evidence="5">CBS 10737</strain>
    </source>
</reference>
<sequence length="736" mass="81003">MTLAVVLRRHGTARILSSLNHSVFVACLKFRRYHRVVTPPSRSSLQPRSLHQFPTPEDDNSVNVEEPPVASLTNGIILRPYQAHAIQACLEALSSGLKRIGVSSPTGSGKTTMFMHLIPLIAESGNSASKTAGLSFDEERDHESAKGSRGKTLIVVGSVELANQSELAARRILGDDWSIEVEQSKRTASGKADVTIATYQTLNNPERLAKFDPKDFKLVIVDEAHHAAAHSYLRLLHYFNSQVQLPSTILPISNDASAEVPIIGFSATFSRPDQLALSSVFEKIVFHRDISTMLEDGWLSPAKSTTVYAKLGLDSVEENNQGDYKTSSLASRVNTKEIRELVIGTYLHKAADRRSTLVFCVDLNHVAELTNTFRQAGIDARSISSLSKADIRKDTIKAFGAGQFPVLINCEVLTEGTDIPEIDCIILARPTKSRNLLAQMVGRGLRLSPQTGKRDCHIIDIVDSVNKAGGMLVSPTLWGLSHEEKEERDNERAESTMEGKDDTSLQNTQGDYQVTFIDQDDPFRLAGSNRPLVDRTSNNAWVACGKGKYILEAMGNGYVSIDPSPNALAKYSISYRNAIPQELAGVRGSKSPFGRVRIVGQADELERALQTGDKYLERALGRELFLQLSKYAPWRRKPASEKAIKLLLKMKGAENPASLVDDGGKERQIDLYGKRINVGGLTAGEVSSWLCAARHGAKTLKAAEDRKTERAQTKQLAKEEKDRALRERNLPLPSER</sequence>
<feature type="domain" description="Helicase ATP-binding" evidence="3">
    <location>
        <begin position="91"/>
        <end position="287"/>
    </location>
</feature>
<evidence type="ECO:0008006" key="8">
    <source>
        <dbReference type="Google" id="ProtNLM"/>
    </source>
</evidence>
<dbReference type="SMART" id="SM00487">
    <property type="entry name" value="DEXDc"/>
    <property type="match status" value="1"/>
</dbReference>
<dbReference type="InterPro" id="IPR006935">
    <property type="entry name" value="Helicase/UvrB_N"/>
</dbReference>
<dbReference type="InterPro" id="IPR027417">
    <property type="entry name" value="P-loop_NTPase"/>
</dbReference>
<dbReference type="GeneID" id="30171512"/>
<dbReference type="EMBL" id="CP144521">
    <property type="protein sequence ID" value="WWC68852.1"/>
    <property type="molecule type" value="Genomic_DNA"/>
</dbReference>
<dbReference type="Proteomes" id="UP000094020">
    <property type="component" value="Chromosome 3"/>
</dbReference>
<dbReference type="GO" id="GO:0061749">
    <property type="term" value="F:forked DNA-dependent helicase activity"/>
    <property type="evidence" value="ECO:0007669"/>
    <property type="project" value="TreeGrafter"/>
</dbReference>
<evidence type="ECO:0000313" key="6">
    <source>
        <dbReference type="EMBL" id="WWC68852.1"/>
    </source>
</evidence>
<feature type="region of interest" description="Disordered" evidence="2">
    <location>
        <begin position="700"/>
        <end position="736"/>
    </location>
</feature>
<keyword evidence="7" id="KW-1185">Reference proteome</keyword>
<keyword evidence="1" id="KW-0378">Hydrolase</keyword>
<feature type="compositionally biased region" description="Basic and acidic residues" evidence="2">
    <location>
        <begin position="701"/>
        <end position="736"/>
    </location>
</feature>
<feature type="region of interest" description="Disordered" evidence="2">
    <location>
        <begin position="39"/>
        <end position="63"/>
    </location>
</feature>
<dbReference type="Pfam" id="PF04851">
    <property type="entry name" value="ResIII"/>
    <property type="match status" value="1"/>
</dbReference>
<dbReference type="Pfam" id="PF00271">
    <property type="entry name" value="Helicase_C"/>
    <property type="match status" value="1"/>
</dbReference>
<dbReference type="InterPro" id="IPR050742">
    <property type="entry name" value="Helicase_Restrict-Modif_Enz"/>
</dbReference>
<keyword evidence="1" id="KW-0547">Nucleotide-binding</keyword>
<protein>
    <recommendedName>
        <fullName evidence="8">DEAD box family helicase</fullName>
    </recommendedName>
</protein>
<dbReference type="SUPFAM" id="SSF52540">
    <property type="entry name" value="P-loop containing nucleoside triphosphate hydrolases"/>
    <property type="match status" value="2"/>
</dbReference>
<dbReference type="PANTHER" id="PTHR47396:SF1">
    <property type="entry name" value="ATP-DEPENDENT HELICASE IRC3-RELATED"/>
    <property type="match status" value="1"/>
</dbReference>
<accession>A0A1B9I6D4</accession>
<dbReference type="STRING" id="1296096.A0A1B9I6D4"/>